<dbReference type="Gene3D" id="2.40.50.100">
    <property type="match status" value="1"/>
</dbReference>
<dbReference type="GO" id="GO:0005886">
    <property type="term" value="C:plasma membrane"/>
    <property type="evidence" value="ECO:0007669"/>
    <property type="project" value="TreeGrafter"/>
</dbReference>
<dbReference type="GO" id="GO:0046677">
    <property type="term" value="P:response to antibiotic"/>
    <property type="evidence" value="ECO:0007669"/>
    <property type="project" value="TreeGrafter"/>
</dbReference>
<gene>
    <name evidence="3" type="ORF">SAMN04487907_106161</name>
</gene>
<dbReference type="STRING" id="1334022.SAMN04487907_106161"/>
<dbReference type="Gene3D" id="2.40.420.20">
    <property type="match status" value="1"/>
</dbReference>
<evidence type="ECO:0000313" key="4">
    <source>
        <dbReference type="Proteomes" id="UP000199438"/>
    </source>
</evidence>
<organism evidence="3 4">
    <name type="scientific">Zunongwangia mangrovi</name>
    <dbReference type="NCBI Taxonomy" id="1334022"/>
    <lineage>
        <taxon>Bacteria</taxon>
        <taxon>Pseudomonadati</taxon>
        <taxon>Bacteroidota</taxon>
        <taxon>Flavobacteriia</taxon>
        <taxon>Flavobacteriales</taxon>
        <taxon>Flavobacteriaceae</taxon>
        <taxon>Zunongwangia</taxon>
    </lineage>
</organism>
<protein>
    <submittedName>
        <fullName evidence="3">Membrane fusion protein, multidrug efflux system</fullName>
    </submittedName>
</protein>
<dbReference type="InterPro" id="IPR006143">
    <property type="entry name" value="RND_pump_MFP"/>
</dbReference>
<dbReference type="PANTHER" id="PTHR30158">
    <property type="entry name" value="ACRA/E-RELATED COMPONENT OF DRUG EFFLUX TRANSPORTER"/>
    <property type="match status" value="1"/>
</dbReference>
<comment type="similarity">
    <text evidence="1">Belongs to the membrane fusion protein (MFP) (TC 8.A.1) family.</text>
</comment>
<evidence type="ECO:0000259" key="2">
    <source>
        <dbReference type="Pfam" id="PF25917"/>
    </source>
</evidence>
<feature type="domain" description="Multidrug resistance protein MdtA-like barrel-sandwich hybrid" evidence="2">
    <location>
        <begin position="63"/>
        <end position="189"/>
    </location>
</feature>
<dbReference type="NCBIfam" id="TIGR01730">
    <property type="entry name" value="RND_mfp"/>
    <property type="match status" value="1"/>
</dbReference>
<keyword evidence="4" id="KW-1185">Reference proteome</keyword>
<dbReference type="Proteomes" id="UP000199438">
    <property type="component" value="Unassembled WGS sequence"/>
</dbReference>
<sequence>MQNYHKGIRIMVIILFGGLLSSCKNESSQNMVQAAPQYPVLKITEAPTSLQRKYPAVIQGEEDIEIRPRIDGYLQKIYVEEGSRVKKGDLLFKIDAPQYNEVVKAAQSAVKNAELKVQKATPLVEEGIINQYELDAAKLDLAAQRASLAQAQANQGYTFIKSPVDGVVGAIPYRTGSLVSPQVVAPLTVVSDIDNVKVYFSMDEKEYLEFYADHEGNSVDDKLKSFRKVKLQLSDGSILESEGEITAIGGLLNQQTGSARLTAVFPNANQRIRSGGSGKILIPQAFSSAIMVPQKSTFELQDKRMVYKVKDDRVFTSEIKTMPTTVDNKFVVTEGLSEGDIIVFEGAGTLRDSLQIKPNIITQ</sequence>
<dbReference type="Gene3D" id="2.40.30.170">
    <property type="match status" value="1"/>
</dbReference>
<accession>A0A1I1KU49</accession>
<name>A0A1I1KU49_9FLAO</name>
<dbReference type="PANTHER" id="PTHR30158:SF23">
    <property type="entry name" value="MULTIDRUG RESISTANCE PROTEIN MEXA"/>
    <property type="match status" value="1"/>
</dbReference>
<evidence type="ECO:0000313" key="3">
    <source>
        <dbReference type="EMBL" id="SFC64309.1"/>
    </source>
</evidence>
<dbReference type="GO" id="GO:0030313">
    <property type="term" value="C:cell envelope"/>
    <property type="evidence" value="ECO:0007669"/>
    <property type="project" value="UniProtKB-SubCell"/>
</dbReference>
<dbReference type="InterPro" id="IPR058625">
    <property type="entry name" value="MdtA-like_BSH"/>
</dbReference>
<dbReference type="AlphaFoldDB" id="A0A1I1KU49"/>
<dbReference type="RefSeq" id="WP_092543588.1">
    <property type="nucleotide sequence ID" value="NZ_FOKV01000006.1"/>
</dbReference>
<dbReference type="GO" id="GO:0022857">
    <property type="term" value="F:transmembrane transporter activity"/>
    <property type="evidence" value="ECO:0007669"/>
    <property type="project" value="InterPro"/>
</dbReference>
<dbReference type="EMBL" id="FOKV01000006">
    <property type="protein sequence ID" value="SFC64309.1"/>
    <property type="molecule type" value="Genomic_DNA"/>
</dbReference>
<evidence type="ECO:0000256" key="1">
    <source>
        <dbReference type="ARBA" id="ARBA00009477"/>
    </source>
</evidence>
<dbReference type="Pfam" id="PF25917">
    <property type="entry name" value="BSH_RND"/>
    <property type="match status" value="1"/>
</dbReference>
<proteinExistence type="inferred from homology"/>
<dbReference type="Gene3D" id="1.10.287.470">
    <property type="entry name" value="Helix hairpin bin"/>
    <property type="match status" value="1"/>
</dbReference>
<dbReference type="PROSITE" id="PS51257">
    <property type="entry name" value="PROKAR_LIPOPROTEIN"/>
    <property type="match status" value="1"/>
</dbReference>
<dbReference type="OrthoDB" id="9801814at2"/>
<dbReference type="SUPFAM" id="SSF111369">
    <property type="entry name" value="HlyD-like secretion proteins"/>
    <property type="match status" value="1"/>
</dbReference>
<reference evidence="4" key="1">
    <citation type="submission" date="2016-10" db="EMBL/GenBank/DDBJ databases">
        <authorList>
            <person name="Varghese N."/>
            <person name="Submissions S."/>
        </authorList>
    </citation>
    <scope>NUCLEOTIDE SEQUENCE [LARGE SCALE GENOMIC DNA]</scope>
    <source>
        <strain evidence="4">DSM 24499</strain>
    </source>
</reference>